<dbReference type="EMBL" id="CM008969">
    <property type="protein sequence ID" value="PNW80246.1"/>
    <property type="molecule type" value="Genomic_DNA"/>
</dbReference>
<keyword evidence="2" id="KW-0472">Membrane</keyword>
<feature type="transmembrane region" description="Helical" evidence="2">
    <location>
        <begin position="616"/>
        <end position="632"/>
    </location>
</feature>
<feature type="region of interest" description="Disordered" evidence="1">
    <location>
        <begin position="487"/>
        <end position="520"/>
    </location>
</feature>
<evidence type="ECO:0000313" key="3">
    <source>
        <dbReference type="EMBL" id="PNW80246.1"/>
    </source>
</evidence>
<feature type="compositionally biased region" description="Gly residues" evidence="1">
    <location>
        <begin position="487"/>
        <end position="496"/>
    </location>
</feature>
<dbReference type="OrthoDB" id="8062037at2759"/>
<feature type="transmembrane region" description="Helical" evidence="2">
    <location>
        <begin position="58"/>
        <end position="77"/>
    </location>
</feature>
<feature type="transmembrane region" description="Helical" evidence="2">
    <location>
        <begin position="314"/>
        <end position="338"/>
    </location>
</feature>
<dbReference type="AlphaFoldDB" id="A0A2K3DI92"/>
<dbReference type="InParanoid" id="A0A2K3DI92"/>
<keyword evidence="2" id="KW-0812">Transmembrane</keyword>
<accession>A0A2K3DI92</accession>
<dbReference type="RefSeq" id="XP_042922327.1">
    <property type="nucleotide sequence ID" value="XM_043065326.1"/>
</dbReference>
<keyword evidence="4" id="KW-1185">Reference proteome</keyword>
<keyword evidence="2" id="KW-1133">Transmembrane helix</keyword>
<dbReference type="PANTHER" id="PTHR37612:SF19">
    <property type="entry name" value="FIBROIN HEAVY CHAIN FIB-H LIKE PROTEIN"/>
    <property type="match status" value="1"/>
</dbReference>
<feature type="transmembrane region" description="Helical" evidence="2">
    <location>
        <begin position="28"/>
        <end position="46"/>
    </location>
</feature>
<proteinExistence type="predicted"/>
<feature type="transmembrane region" description="Helical" evidence="2">
    <location>
        <begin position="653"/>
        <end position="680"/>
    </location>
</feature>
<reference evidence="3 4" key="1">
    <citation type="journal article" date="2007" name="Science">
        <title>The Chlamydomonas genome reveals the evolution of key animal and plant functions.</title>
        <authorList>
            <person name="Merchant S.S."/>
            <person name="Prochnik S.E."/>
            <person name="Vallon O."/>
            <person name="Harris E.H."/>
            <person name="Karpowicz S.J."/>
            <person name="Witman G.B."/>
            <person name="Terry A."/>
            <person name="Salamov A."/>
            <person name="Fritz-Laylin L.K."/>
            <person name="Marechal-Drouard L."/>
            <person name="Marshall W.F."/>
            <person name="Qu L.H."/>
            <person name="Nelson D.R."/>
            <person name="Sanderfoot A.A."/>
            <person name="Spalding M.H."/>
            <person name="Kapitonov V.V."/>
            <person name="Ren Q."/>
            <person name="Ferris P."/>
            <person name="Lindquist E."/>
            <person name="Shapiro H."/>
            <person name="Lucas S.M."/>
            <person name="Grimwood J."/>
            <person name="Schmutz J."/>
            <person name="Cardol P."/>
            <person name="Cerutti H."/>
            <person name="Chanfreau G."/>
            <person name="Chen C.L."/>
            <person name="Cognat V."/>
            <person name="Croft M.T."/>
            <person name="Dent R."/>
            <person name="Dutcher S."/>
            <person name="Fernandez E."/>
            <person name="Fukuzawa H."/>
            <person name="Gonzalez-Ballester D."/>
            <person name="Gonzalez-Halphen D."/>
            <person name="Hallmann A."/>
            <person name="Hanikenne M."/>
            <person name="Hippler M."/>
            <person name="Inwood W."/>
            <person name="Jabbari K."/>
            <person name="Kalanon M."/>
            <person name="Kuras R."/>
            <person name="Lefebvre P.A."/>
            <person name="Lemaire S.D."/>
            <person name="Lobanov A.V."/>
            <person name="Lohr M."/>
            <person name="Manuell A."/>
            <person name="Meier I."/>
            <person name="Mets L."/>
            <person name="Mittag M."/>
            <person name="Mittelmeier T."/>
            <person name="Moroney J.V."/>
            <person name="Moseley J."/>
            <person name="Napoli C."/>
            <person name="Nedelcu A.M."/>
            <person name="Niyogi K."/>
            <person name="Novoselov S.V."/>
            <person name="Paulsen I.T."/>
            <person name="Pazour G."/>
            <person name="Purton S."/>
            <person name="Ral J.P."/>
            <person name="Riano-Pachon D.M."/>
            <person name="Riekhof W."/>
            <person name="Rymarquis L."/>
            <person name="Schroda M."/>
            <person name="Stern D."/>
            <person name="Umen J."/>
            <person name="Willows R."/>
            <person name="Wilson N."/>
            <person name="Zimmer S.L."/>
            <person name="Allmer J."/>
            <person name="Balk J."/>
            <person name="Bisova K."/>
            <person name="Chen C.J."/>
            <person name="Elias M."/>
            <person name="Gendler K."/>
            <person name="Hauser C."/>
            <person name="Lamb M.R."/>
            <person name="Ledford H."/>
            <person name="Long J.C."/>
            <person name="Minagawa J."/>
            <person name="Page M.D."/>
            <person name="Pan J."/>
            <person name="Pootakham W."/>
            <person name="Roje S."/>
            <person name="Rose A."/>
            <person name="Stahlberg E."/>
            <person name="Terauchi A.M."/>
            <person name="Yang P."/>
            <person name="Ball S."/>
            <person name="Bowler C."/>
            <person name="Dieckmann C.L."/>
            <person name="Gladyshev V.N."/>
            <person name="Green P."/>
            <person name="Jorgensen R."/>
            <person name="Mayfield S."/>
            <person name="Mueller-Roeber B."/>
            <person name="Rajamani S."/>
            <person name="Sayre R.T."/>
            <person name="Brokstein P."/>
            <person name="Dubchak I."/>
            <person name="Goodstein D."/>
            <person name="Hornick L."/>
            <person name="Huang Y.W."/>
            <person name="Jhaveri J."/>
            <person name="Luo Y."/>
            <person name="Martinez D."/>
            <person name="Ngau W.C."/>
            <person name="Otillar B."/>
            <person name="Poliakov A."/>
            <person name="Porter A."/>
            <person name="Szajkowski L."/>
            <person name="Werner G."/>
            <person name="Zhou K."/>
            <person name="Grigoriev I.V."/>
            <person name="Rokhsar D.S."/>
            <person name="Grossman A.R."/>
        </authorList>
    </citation>
    <scope>NUCLEOTIDE SEQUENCE [LARGE SCALE GENOMIC DNA]</scope>
    <source>
        <strain evidence="4">CC-503</strain>
    </source>
</reference>
<dbReference type="InterPro" id="IPR052258">
    <property type="entry name" value="Diverse_Func_Domain-Protein"/>
</dbReference>
<dbReference type="GeneID" id="5719816"/>
<organism evidence="3 4">
    <name type="scientific">Chlamydomonas reinhardtii</name>
    <name type="common">Chlamydomonas smithii</name>
    <dbReference type="NCBI Taxonomy" id="3055"/>
    <lineage>
        <taxon>Eukaryota</taxon>
        <taxon>Viridiplantae</taxon>
        <taxon>Chlorophyta</taxon>
        <taxon>core chlorophytes</taxon>
        <taxon>Chlorophyceae</taxon>
        <taxon>CS clade</taxon>
        <taxon>Chlamydomonadales</taxon>
        <taxon>Chlamydomonadaceae</taxon>
        <taxon>Chlamydomonas</taxon>
    </lineage>
</organism>
<dbReference type="Gramene" id="PNW80246">
    <property type="protein sequence ID" value="PNW80246"/>
    <property type="gene ID" value="CHLRE_08g383800v5"/>
</dbReference>
<evidence type="ECO:0000256" key="1">
    <source>
        <dbReference type="SAM" id="MobiDB-lite"/>
    </source>
</evidence>
<feature type="region of interest" description="Disordered" evidence="1">
    <location>
        <begin position="215"/>
        <end position="279"/>
    </location>
</feature>
<dbReference type="PANTHER" id="PTHR37612">
    <property type="entry name" value="FIBROIN HEAVY CHAIN FIB-H LIKE PROTEIN"/>
    <property type="match status" value="1"/>
</dbReference>
<dbReference type="Proteomes" id="UP000006906">
    <property type="component" value="Chromosome 8"/>
</dbReference>
<dbReference type="ExpressionAtlas" id="A0A2K3DI92">
    <property type="expression patterns" value="baseline and differential"/>
</dbReference>
<feature type="transmembrane region" description="Helical" evidence="2">
    <location>
        <begin position="114"/>
        <end position="139"/>
    </location>
</feature>
<dbReference type="KEGG" id="cre:CHLRE_08g383800v5"/>
<dbReference type="STRING" id="3055.A0A2K3DI92"/>
<gene>
    <name evidence="3" type="ORF">CHLRE_08g383800v5</name>
</gene>
<feature type="region of interest" description="Disordered" evidence="1">
    <location>
        <begin position="417"/>
        <end position="452"/>
    </location>
</feature>
<feature type="compositionally biased region" description="Gly residues" evidence="1">
    <location>
        <begin position="503"/>
        <end position="520"/>
    </location>
</feature>
<feature type="compositionally biased region" description="Low complexity" evidence="1">
    <location>
        <begin position="236"/>
        <end position="249"/>
    </location>
</feature>
<sequence length="715" mass="74946">MVVTALQSMALVTFGLHAALFWDEVAFSPPSWAVLSVCCWSGFVLAKGGWSALTANDARRFGFGVLAAVAFLQFLQWDGEFEGWSSVYYFCGSRLQYCGCGFRWNGAGWAKACVLWAFVLSAVLGAQQLLITAGLGGLLPGEEAVTRESFVSICWRLIPYWLNNWEQQWGAEVSSMTFELPHFAVELLIILPCCQIICSRLKVLVTPQVNVLLLGPHPHPNPHPQQQGQGQGQQQGVGQQQQQQQPGAVAGAGGEAGAGQRGQEEPAAGGAGGGGGGAEEVQFAREDFAPNVLQGFWERSPEQRHFLPRVRRNLRVLAFLSGLTALAAFNATAVPLYLERQATAAAATPAVMLIGSRASTWLVAPPGTVAATNASAAELALLPAVHARLNAYFGPRHMPGQQQGQANPALAAARLHAAAAAASLPPRQRQPQDPGQQPQTGQQQPQPGTQQPHLLPRLWAARLELLAAVLGIPPGTLRAVVGGGGAGGGGGGGGGTVQSSDPGGSGSGSGSGSGGGGNSGGEALWQAVAALHALLWGRDGPGGSSYASYPGGGAGGASSSGGGGGGGKGCPSLEPYVRNVAKHAAELARMKDPEHRSLIPLVEAALAIMRLSCEKYWVLLAIYLAFLIFRDAPRPARLLIRLIARVSSAFQRVILFAFPAVCWLYNAGLVFSLFVSVVFWGGPALAAYEAARACLRECILYRFPNVVEHIVICDI</sequence>
<feature type="compositionally biased region" description="Gly residues" evidence="1">
    <location>
        <begin position="269"/>
        <end position="278"/>
    </location>
</feature>
<evidence type="ECO:0000313" key="4">
    <source>
        <dbReference type="Proteomes" id="UP000006906"/>
    </source>
</evidence>
<name>A0A2K3DI92_CHLRE</name>
<protein>
    <submittedName>
        <fullName evidence="3">Uncharacterized protein</fullName>
    </submittedName>
</protein>
<evidence type="ECO:0000256" key="2">
    <source>
        <dbReference type="SAM" id="Phobius"/>
    </source>
</evidence>
<feature type="compositionally biased region" description="Gly residues" evidence="1">
    <location>
        <begin position="250"/>
        <end position="260"/>
    </location>
</feature>